<feature type="region of interest" description="Disordered" evidence="3">
    <location>
        <begin position="1"/>
        <end position="32"/>
    </location>
</feature>
<dbReference type="Gene3D" id="3.40.50.2000">
    <property type="entry name" value="Glycogen Phosphorylase B"/>
    <property type="match status" value="1"/>
</dbReference>
<evidence type="ECO:0000313" key="5">
    <source>
        <dbReference type="EMBL" id="CAH3187033.1"/>
    </source>
</evidence>
<protein>
    <recommendedName>
        <fullName evidence="4">NACHT domain-containing protein</fullName>
    </recommendedName>
</protein>
<dbReference type="Pfam" id="PF20706">
    <property type="entry name" value="GT4-conflict"/>
    <property type="match status" value="1"/>
</dbReference>
<organism evidence="5 6">
    <name type="scientific">Porites lobata</name>
    <dbReference type="NCBI Taxonomy" id="104759"/>
    <lineage>
        <taxon>Eukaryota</taxon>
        <taxon>Metazoa</taxon>
        <taxon>Cnidaria</taxon>
        <taxon>Anthozoa</taxon>
        <taxon>Hexacorallia</taxon>
        <taxon>Scleractinia</taxon>
        <taxon>Fungiina</taxon>
        <taxon>Poritidae</taxon>
        <taxon>Porites</taxon>
    </lineage>
</organism>
<evidence type="ECO:0000256" key="1">
    <source>
        <dbReference type="ARBA" id="ARBA00022741"/>
    </source>
</evidence>
<reference evidence="5 6" key="1">
    <citation type="submission" date="2022-05" db="EMBL/GenBank/DDBJ databases">
        <authorList>
            <consortium name="Genoscope - CEA"/>
            <person name="William W."/>
        </authorList>
    </citation>
    <scope>NUCLEOTIDE SEQUENCE [LARGE SCALE GENOMIC DNA]</scope>
</reference>
<sequence length="1775" mass="198373">MSRLVEDLSSFPSTASTSQEDHESNSGSTSSRKLRVTLLSSEWRSTKGGLSTINRELAIQLAKHPSMEVSVYLLQCSEEDKRVAASHNVHLVEAEKMLGYDPVDLLSFLPKDHAVDCVIGHGAVLGRQVQGIKRHHHCKWIQVVHTSPEELGMYKGYEEHISRGEDKHQVEVELCKLADQVVAVGPKLADAFSGYLRPCGKDQDVLNLTPGIFSEFADVSQATEERNSFNVLVFGRGDNEDFQLKGYDIAAQAIAELKDTTYKLVFVGATQGEEGKVAKKLVEQGIDPSQLKVRRFNESRKKLADLFCEVDLAVMPSRTEGFGLTALEALSAGLPVLVSGNSGFAEALKKVPHGSSCVVTSDDRRDWASAIRAIRHKDREMRLGEFNVVRGAYAKKYSWKEQCDKLVERIKAISSEGPHADEQNLSKTVPVICQGEKPSPAAQRHHKGAAKRPRSSKKGKGPLSLSAVTAPKQPRLLRYEGWDNSVVVEPLKAEYKRRCLLRPLLWDSTIELPLQNVYTRLKIISRRKLATQMEANMANMSHLIAPEGQNPDLVGENDEVNVTEIFKTLEKGKDVMTLVEGSPGIGKTTFCLKLAYDSTHGKIPTECSFPKFEVVLLLKCRDIDGNIIDTIREQLLPRDVKKKIVEKFLHFLKDIHNQERILIILDGLDELPEKSRHHVDELLYRRIFPFCYVLATSRQERGIEVRKKFQFDIHLEIKGYTESDAIVYVRRHFKTIGQSPKGERLIEEMQQNTFLYALRNNPLNLLLLCVVYEDYKGKLPTSRTELYQVIVQCLLRRHCAKRNLPAPEDDSALEKKFEKEILALGELAWLCLLSDRYGFRENELVEFERKYPGLVARELGLLYKEESLKRLKPQHEYCFLHKTFQEYVAAAYIAEKLVNRQFNVFEHISSFDLVTKYPQVFIFVSGMLGEKATVLFTQIGEELKKNDWDWISHKDCNEEDATFFIESFNESGHPEQTAASLFKIIPFPKVITVEADTDCNTSFAGFLSSCKSFSNLQTPVELHAVNCSFKGGVNGVLNYIESCPQLTIVSVVYDEEYWMSFYRDRLCKWFSATKNLSEFTLKGRYYFNPAEGDLLVQIGDGLASCRTLTKATFSLSGYAYSEGFFNALETGLAPLTSVGLEVLGSMKYTTTRALQNFLSNKSLNSVSLCIVGGVQDLLVAAVSEALARQTVLKSLDLHFGGPLSSSSASFLEKGLMENSSLNYIRLCVHSELPGNWHSVVENLRLAKKSPVCCYIYPNTFNSVVNNYFHPVLVRRGLNVKQHLTVNVWGEMKCEAAEALSEVLAPSSITVLTLNVRGNLTSEVSNSIARCLEENKTLSSLSINLWGNLTTERGIVPSSLSKNSRVQLNVHDVRMGPDESTNDVLVITTDNSAALRAFFIKVKDRRKEKVSLTINNDSYFTKAWTRCLGDALAENTSLTTLDLTVNSCFLDADLGEDLGNSLLQSTSLTSLSLTFNFSNMKEGWECKLGECLIKMASLTTLALELNGDGKWNQEDCSIKLSNVLAAIKSLSSLSVSIHSDSMHSFWNKVVGDCLRECTSLTKLRLTFNMDDYSESYFCGLTDGLAITTSLKTFSVAVLAPYHNADLSRILDYLTDVLSLNSSVNTLTVTMTVIETGSDLCADRRFSSIELPVNTLITTLNLTINEYGEGTLNISGVLDVSGVFQFLAKYTSVTTFNLTLNSSKEVSDDWLPGLCDALKKNTSLTSLRLKVNSHCSKGNGRLYDFSKLLIESQTISLLELEVSFYGKDSGCQKLSIQ</sequence>
<dbReference type="Pfam" id="PF05729">
    <property type="entry name" value="NACHT"/>
    <property type="match status" value="1"/>
</dbReference>
<dbReference type="EMBL" id="CALNXK010000518">
    <property type="protein sequence ID" value="CAH3187033.1"/>
    <property type="molecule type" value="Genomic_DNA"/>
</dbReference>
<dbReference type="SUPFAM" id="SSF52047">
    <property type="entry name" value="RNI-like"/>
    <property type="match status" value="3"/>
</dbReference>
<feature type="domain" description="NACHT" evidence="4">
    <location>
        <begin position="575"/>
        <end position="895"/>
    </location>
</feature>
<dbReference type="Gene3D" id="3.80.10.10">
    <property type="entry name" value="Ribonuclease Inhibitor"/>
    <property type="match status" value="3"/>
</dbReference>
<proteinExistence type="predicted"/>
<keyword evidence="6" id="KW-1185">Reference proteome</keyword>
<dbReference type="InterPro" id="IPR007111">
    <property type="entry name" value="NACHT_NTPase"/>
</dbReference>
<evidence type="ECO:0000256" key="3">
    <source>
        <dbReference type="SAM" id="MobiDB-lite"/>
    </source>
</evidence>
<comment type="caution">
    <text evidence="5">The sequence shown here is derived from an EMBL/GenBank/DDBJ whole genome shotgun (WGS) entry which is preliminary data.</text>
</comment>
<accession>A0ABN8S663</accession>
<dbReference type="CDD" id="cd03801">
    <property type="entry name" value="GT4_PimA-like"/>
    <property type="match status" value="1"/>
</dbReference>
<keyword evidence="2" id="KW-0067">ATP-binding</keyword>
<dbReference type="PANTHER" id="PTHR46844">
    <property type="entry name" value="SLR5058 PROTEIN"/>
    <property type="match status" value="1"/>
</dbReference>
<feature type="compositionally biased region" description="Basic residues" evidence="3">
    <location>
        <begin position="443"/>
        <end position="460"/>
    </location>
</feature>
<evidence type="ECO:0000259" key="4">
    <source>
        <dbReference type="PROSITE" id="PS50837"/>
    </source>
</evidence>
<dbReference type="SUPFAM" id="SSF53756">
    <property type="entry name" value="UDP-Glycosyltransferase/glycogen phosphorylase"/>
    <property type="match status" value="1"/>
</dbReference>
<dbReference type="Proteomes" id="UP001159405">
    <property type="component" value="Unassembled WGS sequence"/>
</dbReference>
<gene>
    <name evidence="5" type="ORF">PLOB_00036553</name>
</gene>
<evidence type="ECO:0000313" key="6">
    <source>
        <dbReference type="Proteomes" id="UP001159405"/>
    </source>
</evidence>
<evidence type="ECO:0000256" key="2">
    <source>
        <dbReference type="ARBA" id="ARBA00022840"/>
    </source>
</evidence>
<dbReference type="InterPro" id="IPR027417">
    <property type="entry name" value="P-loop_NTPase"/>
</dbReference>
<dbReference type="InterPro" id="IPR032675">
    <property type="entry name" value="LRR_dom_sf"/>
</dbReference>
<feature type="region of interest" description="Disordered" evidence="3">
    <location>
        <begin position="436"/>
        <end position="467"/>
    </location>
</feature>
<dbReference type="Gene3D" id="3.40.50.300">
    <property type="entry name" value="P-loop containing nucleotide triphosphate hydrolases"/>
    <property type="match status" value="1"/>
</dbReference>
<dbReference type="PROSITE" id="PS50837">
    <property type="entry name" value="NACHT"/>
    <property type="match status" value="1"/>
</dbReference>
<dbReference type="SUPFAM" id="SSF52540">
    <property type="entry name" value="P-loop containing nucleoside triphosphate hydrolases"/>
    <property type="match status" value="1"/>
</dbReference>
<name>A0ABN8S663_9CNID</name>
<keyword evidence="1" id="KW-0547">Nucleotide-binding</keyword>
<dbReference type="PANTHER" id="PTHR46844:SF1">
    <property type="entry name" value="SLR5058 PROTEIN"/>
    <property type="match status" value="1"/>
</dbReference>